<evidence type="ECO:0000256" key="11">
    <source>
        <dbReference type="ARBA" id="ARBA00023444"/>
    </source>
</evidence>
<dbReference type="RefSeq" id="WP_211601383.1">
    <property type="nucleotide sequence ID" value="NZ_JAGSNF010000003.1"/>
</dbReference>
<dbReference type="Proteomes" id="UP000677016">
    <property type="component" value="Unassembled WGS sequence"/>
</dbReference>
<feature type="transmembrane region" description="Helical" evidence="12">
    <location>
        <begin position="236"/>
        <end position="256"/>
    </location>
</feature>
<feature type="transmembrane region" description="Helical" evidence="12">
    <location>
        <begin position="74"/>
        <end position="93"/>
    </location>
</feature>
<feature type="transmembrane region" description="Helical" evidence="12">
    <location>
        <begin position="20"/>
        <end position="40"/>
    </location>
</feature>
<dbReference type="GO" id="GO:0016020">
    <property type="term" value="C:membrane"/>
    <property type="evidence" value="ECO:0007669"/>
    <property type="project" value="UniProtKB-SubCell"/>
</dbReference>
<evidence type="ECO:0000256" key="8">
    <source>
        <dbReference type="ARBA" id="ARBA00023133"/>
    </source>
</evidence>
<sequence length="306" mass="32284">MSVSLLPDEVSTRTLRRWAWANLVANTVIILTGGLVRLTGSGLGCPTWPRCTPESFVPHRELGLHGAVEFGNRLLTYVLVAVVIGTLVAVWRWSRTSRSLRVHTAVIAVGIPFQAVIGGITVLMDLNPWIVALHLVLSLVLVSLSTWLVLRVSDRSRGPVPPRAAPLALVALVLTWVAVYLGTVVTGSGPHAGDADVPRNGLDPELVSRVHAVSVYLLVGVTVALWLLVRRSAARTAVTALLAVELAQGVVGYVQYFTGLPVALVAVHLVGSAAVVAAATWAVLETRPVAPLPVPERAESGAGVPA</sequence>
<dbReference type="PANTHER" id="PTHR35457">
    <property type="entry name" value="HEME A SYNTHASE"/>
    <property type="match status" value="1"/>
</dbReference>
<accession>A0A941D5F5</accession>
<evidence type="ECO:0000256" key="6">
    <source>
        <dbReference type="ARBA" id="ARBA00023002"/>
    </source>
</evidence>
<evidence type="ECO:0000256" key="5">
    <source>
        <dbReference type="ARBA" id="ARBA00022989"/>
    </source>
</evidence>
<dbReference type="PANTHER" id="PTHR35457:SF1">
    <property type="entry name" value="HEME A SYNTHASE"/>
    <property type="match status" value="1"/>
</dbReference>
<evidence type="ECO:0000256" key="9">
    <source>
        <dbReference type="ARBA" id="ARBA00023136"/>
    </source>
</evidence>
<evidence type="ECO:0000256" key="10">
    <source>
        <dbReference type="ARBA" id="ARBA00023157"/>
    </source>
</evidence>
<dbReference type="EMBL" id="JAGSNF010000003">
    <property type="protein sequence ID" value="MBR7742225.1"/>
    <property type="molecule type" value="Genomic_DNA"/>
</dbReference>
<gene>
    <name evidence="13" type="ORF">KC207_02815</name>
</gene>
<evidence type="ECO:0000256" key="7">
    <source>
        <dbReference type="ARBA" id="ARBA00023004"/>
    </source>
</evidence>
<dbReference type="GO" id="GO:0016491">
    <property type="term" value="F:oxidoreductase activity"/>
    <property type="evidence" value="ECO:0007669"/>
    <property type="project" value="UniProtKB-KW"/>
</dbReference>
<keyword evidence="9 12" id="KW-0472">Membrane</keyword>
<comment type="pathway">
    <text evidence="11">Porphyrin-containing compound metabolism.</text>
</comment>
<dbReference type="GO" id="GO:0046872">
    <property type="term" value="F:metal ion binding"/>
    <property type="evidence" value="ECO:0007669"/>
    <property type="project" value="UniProtKB-KW"/>
</dbReference>
<keyword evidence="6" id="KW-0560">Oxidoreductase</keyword>
<feature type="transmembrane region" description="Helical" evidence="12">
    <location>
        <begin position="206"/>
        <end position="229"/>
    </location>
</feature>
<keyword evidence="8" id="KW-0350">Heme biosynthesis</keyword>
<name>A0A941D5F5_9MICO</name>
<comment type="caution">
    <text evidence="13">The sequence shown here is derived from an EMBL/GenBank/DDBJ whole genome shotgun (WGS) entry which is preliminary data.</text>
</comment>
<feature type="transmembrane region" description="Helical" evidence="12">
    <location>
        <begin position="105"/>
        <end position="123"/>
    </location>
</feature>
<keyword evidence="3 12" id="KW-0812">Transmembrane</keyword>
<evidence type="ECO:0000256" key="3">
    <source>
        <dbReference type="ARBA" id="ARBA00022692"/>
    </source>
</evidence>
<proteinExistence type="predicted"/>
<evidence type="ECO:0000313" key="13">
    <source>
        <dbReference type="EMBL" id="MBR7742225.1"/>
    </source>
</evidence>
<evidence type="ECO:0000256" key="1">
    <source>
        <dbReference type="ARBA" id="ARBA00004141"/>
    </source>
</evidence>
<dbReference type="GO" id="GO:0006784">
    <property type="term" value="P:heme A biosynthetic process"/>
    <property type="evidence" value="ECO:0007669"/>
    <property type="project" value="InterPro"/>
</dbReference>
<reference evidence="13" key="1">
    <citation type="submission" date="2021-04" db="EMBL/GenBank/DDBJ databases">
        <title>Phycicoccus avicenniae sp. nov., a novel endophytic actinomycetes isolated from branch of Avicennia mariana.</title>
        <authorList>
            <person name="Tuo L."/>
        </authorList>
    </citation>
    <scope>NUCLEOTIDE SEQUENCE</scope>
    <source>
        <strain evidence="13">BSK3Z-2</strain>
    </source>
</reference>
<keyword evidence="4" id="KW-0479">Metal-binding</keyword>
<dbReference type="InterPro" id="IPR050450">
    <property type="entry name" value="COX15/CtaA_HemeA_synthase"/>
</dbReference>
<dbReference type="AlphaFoldDB" id="A0A941D5F5"/>
<protein>
    <submittedName>
        <fullName evidence="13">Heme A synthase</fullName>
    </submittedName>
</protein>
<feature type="transmembrane region" description="Helical" evidence="12">
    <location>
        <begin position="164"/>
        <end position="186"/>
    </location>
</feature>
<keyword evidence="14" id="KW-1185">Reference proteome</keyword>
<keyword evidence="7" id="KW-0408">Iron</keyword>
<evidence type="ECO:0000256" key="2">
    <source>
        <dbReference type="ARBA" id="ARBA00022475"/>
    </source>
</evidence>
<keyword evidence="10" id="KW-1015">Disulfide bond</keyword>
<evidence type="ECO:0000256" key="12">
    <source>
        <dbReference type="SAM" id="Phobius"/>
    </source>
</evidence>
<evidence type="ECO:0000313" key="14">
    <source>
        <dbReference type="Proteomes" id="UP000677016"/>
    </source>
</evidence>
<keyword evidence="2" id="KW-1003">Cell membrane</keyword>
<comment type="subcellular location">
    <subcellularLocation>
        <location evidence="1">Membrane</location>
        <topology evidence="1">Multi-pass membrane protein</topology>
    </subcellularLocation>
</comment>
<feature type="transmembrane region" description="Helical" evidence="12">
    <location>
        <begin position="262"/>
        <end position="284"/>
    </location>
</feature>
<organism evidence="13 14">
    <name type="scientific">Phycicoccus avicenniae</name>
    <dbReference type="NCBI Taxonomy" id="2828860"/>
    <lineage>
        <taxon>Bacteria</taxon>
        <taxon>Bacillati</taxon>
        <taxon>Actinomycetota</taxon>
        <taxon>Actinomycetes</taxon>
        <taxon>Micrococcales</taxon>
        <taxon>Intrasporangiaceae</taxon>
        <taxon>Phycicoccus</taxon>
    </lineage>
</organism>
<dbReference type="InterPro" id="IPR003780">
    <property type="entry name" value="COX15/CtaA_fam"/>
</dbReference>
<keyword evidence="5 12" id="KW-1133">Transmembrane helix</keyword>
<evidence type="ECO:0000256" key="4">
    <source>
        <dbReference type="ARBA" id="ARBA00022723"/>
    </source>
</evidence>
<dbReference type="Pfam" id="PF02628">
    <property type="entry name" value="COX15-CtaA"/>
    <property type="match status" value="2"/>
</dbReference>
<feature type="transmembrane region" description="Helical" evidence="12">
    <location>
        <begin position="129"/>
        <end position="152"/>
    </location>
</feature>